<dbReference type="Gene3D" id="3.40.30.10">
    <property type="entry name" value="Glutaredoxin"/>
    <property type="match status" value="1"/>
</dbReference>
<accession>A0A7Y9PJB1</accession>
<comment type="caution">
    <text evidence="2">The sequence shown here is derived from an EMBL/GenBank/DDBJ whole genome shotgun (WGS) entry which is preliminary data.</text>
</comment>
<dbReference type="GO" id="GO:0005975">
    <property type="term" value="P:carbohydrate metabolic process"/>
    <property type="evidence" value="ECO:0007669"/>
    <property type="project" value="InterPro"/>
</dbReference>
<dbReference type="InterPro" id="IPR024705">
    <property type="entry name" value="Ssp411"/>
</dbReference>
<dbReference type="Gene3D" id="1.50.10.10">
    <property type="match status" value="1"/>
</dbReference>
<protein>
    <recommendedName>
        <fullName evidence="1">Spermatogenesis-associated protein 20-like TRX domain-containing protein</fullName>
    </recommendedName>
</protein>
<dbReference type="InterPro" id="IPR012341">
    <property type="entry name" value="6hp_glycosidase-like_sf"/>
</dbReference>
<keyword evidence="3" id="KW-1185">Reference proteome</keyword>
<dbReference type="InterPro" id="IPR008928">
    <property type="entry name" value="6-hairpin_glycosidase_sf"/>
</dbReference>
<dbReference type="PANTHER" id="PTHR42899:SF1">
    <property type="entry name" value="SPERMATOGENESIS-ASSOCIATED PROTEIN 20"/>
    <property type="match status" value="1"/>
</dbReference>
<evidence type="ECO:0000313" key="2">
    <source>
        <dbReference type="EMBL" id="NYF80805.1"/>
    </source>
</evidence>
<dbReference type="InterPro" id="IPR036249">
    <property type="entry name" value="Thioredoxin-like_sf"/>
</dbReference>
<dbReference type="EMBL" id="JACCCW010000002">
    <property type="protein sequence ID" value="NYF80805.1"/>
    <property type="molecule type" value="Genomic_DNA"/>
</dbReference>
<dbReference type="Proteomes" id="UP000589520">
    <property type="component" value="Unassembled WGS sequence"/>
</dbReference>
<dbReference type="SUPFAM" id="SSF48208">
    <property type="entry name" value="Six-hairpin glycosidases"/>
    <property type="match status" value="1"/>
</dbReference>
<sequence length="528" mass="58886">MDQQTYSNPNVRRLMNKSYIAIKVDQDSRPDISNRYEDYGWPATVVFNANRGEIVKRQGFLPPMQMASILQAVIDDPSPGPSVEPEKAVIYATTPFLAPSLLAEVTNEYEKQYDTAGKGWAFGHKYLDADSVEYAVLLASHGDKLQEQHVRDTLQAAQKLLDPVWGGEYQYSTGGNWDEPHFEKLLYIQAQGIRTYAQAYGQFHSPDYLAAAKNIHRYVRGFLTSPEGAFYVSQDADLIDGKHSTDYFRLNDARRRALGIPRVDKHLYARENGWMIRALCKLYAVSSDASTLQEAERSALWVVDHRSLPGGGFSHSDHDTAGPYLGDSLAVGQAFLALYEITGDREWLKRAEGARRFIAANFAAPSGAGFTTSKNATDAAYEPHPERDENAQLARFGNLLSYYTGDKGDRETATRAMRYLATHEVAIAWLSAPILLAETEYTRPPLHITIVGVRKDPSAKALFQIALSNGPAYERLEWWDPTEEPLLNDDIQYPTLPHAAAFLCTATACSSPMVDPQILELHIRKAGS</sequence>
<dbReference type="AlphaFoldDB" id="A0A7Y9PJB1"/>
<proteinExistence type="predicted"/>
<feature type="domain" description="Spermatogenesis-associated protein 20-like TRX" evidence="1">
    <location>
        <begin position="1"/>
        <end position="64"/>
    </location>
</feature>
<evidence type="ECO:0000313" key="3">
    <source>
        <dbReference type="Proteomes" id="UP000589520"/>
    </source>
</evidence>
<dbReference type="SUPFAM" id="SSF52833">
    <property type="entry name" value="Thioredoxin-like"/>
    <property type="match status" value="1"/>
</dbReference>
<dbReference type="PANTHER" id="PTHR42899">
    <property type="entry name" value="SPERMATOGENESIS-ASSOCIATED PROTEIN 20"/>
    <property type="match status" value="1"/>
</dbReference>
<gene>
    <name evidence="2" type="ORF">HDF17_003125</name>
</gene>
<organism evidence="2 3">
    <name type="scientific">Granulicella arctica</name>
    <dbReference type="NCBI Taxonomy" id="940613"/>
    <lineage>
        <taxon>Bacteria</taxon>
        <taxon>Pseudomonadati</taxon>
        <taxon>Acidobacteriota</taxon>
        <taxon>Terriglobia</taxon>
        <taxon>Terriglobales</taxon>
        <taxon>Acidobacteriaceae</taxon>
        <taxon>Granulicella</taxon>
    </lineage>
</organism>
<name>A0A7Y9PJB1_9BACT</name>
<evidence type="ECO:0000259" key="1">
    <source>
        <dbReference type="Pfam" id="PF03190"/>
    </source>
</evidence>
<dbReference type="Pfam" id="PF03190">
    <property type="entry name" value="Thioredox_DsbH"/>
    <property type="match status" value="1"/>
</dbReference>
<dbReference type="InterPro" id="IPR004879">
    <property type="entry name" value="Ssp411-like_TRX"/>
</dbReference>
<reference evidence="2 3" key="1">
    <citation type="submission" date="2020-07" db="EMBL/GenBank/DDBJ databases">
        <title>Genomic Encyclopedia of Type Strains, Phase IV (KMG-V): Genome sequencing to study the core and pangenomes of soil and plant-associated prokaryotes.</title>
        <authorList>
            <person name="Whitman W."/>
        </authorList>
    </citation>
    <scope>NUCLEOTIDE SEQUENCE [LARGE SCALE GENOMIC DNA]</scope>
    <source>
        <strain evidence="2 3">X4EP2</strain>
    </source>
</reference>